<reference evidence="1" key="1">
    <citation type="submission" date="2020-03" db="EMBL/GenBank/DDBJ databases">
        <title>The deep terrestrial virosphere.</title>
        <authorList>
            <person name="Holmfeldt K."/>
            <person name="Nilsson E."/>
            <person name="Simone D."/>
            <person name="Lopez-Fernandez M."/>
            <person name="Wu X."/>
            <person name="de Brujin I."/>
            <person name="Lundin D."/>
            <person name="Andersson A."/>
            <person name="Bertilsson S."/>
            <person name="Dopson M."/>
        </authorList>
    </citation>
    <scope>NUCLEOTIDE SEQUENCE</scope>
    <source>
        <strain evidence="1">MM415A02528</strain>
    </source>
</reference>
<name>A0A6M3JUE4_9ZZZZ</name>
<organism evidence="1">
    <name type="scientific">viral metagenome</name>
    <dbReference type="NCBI Taxonomy" id="1070528"/>
    <lineage>
        <taxon>unclassified sequences</taxon>
        <taxon>metagenomes</taxon>
        <taxon>organismal metagenomes</taxon>
    </lineage>
</organism>
<dbReference type="EMBL" id="MT141995">
    <property type="protein sequence ID" value="QJA73008.1"/>
    <property type="molecule type" value="Genomic_DNA"/>
</dbReference>
<protein>
    <submittedName>
        <fullName evidence="1">Putative tail protein</fullName>
    </submittedName>
</protein>
<proteinExistence type="predicted"/>
<dbReference type="AlphaFoldDB" id="A0A6M3JUE4"/>
<gene>
    <name evidence="1" type="ORF">MM415A02528_0005</name>
</gene>
<sequence>MANIAGKGGFVKYDGGTEITAIRSWSIDYTVDALETTDFADAGVKSYIAGGSGWSGTFEGMKDGAPPAIIGTIYSGDFGEADTAGMHWTGDILVTGLHPSVAFDGVVTYSWDFQGTGALVIATA</sequence>
<accession>A0A6M3JUE4</accession>
<evidence type="ECO:0000313" key="1">
    <source>
        <dbReference type="EMBL" id="QJA73008.1"/>
    </source>
</evidence>